<keyword evidence="3" id="KW-1185">Reference proteome</keyword>
<dbReference type="InterPro" id="IPR050509">
    <property type="entry name" value="CoA-transferase_III"/>
</dbReference>
<dbReference type="InterPro" id="IPR044855">
    <property type="entry name" value="CoA-Trfase_III_dom3_sf"/>
</dbReference>
<dbReference type="Gene3D" id="3.30.1540.10">
    <property type="entry name" value="formyl-coa transferase, domain 3"/>
    <property type="match status" value="1"/>
</dbReference>
<protein>
    <submittedName>
        <fullName evidence="2">CoA transferase</fullName>
    </submittedName>
</protein>
<dbReference type="Pfam" id="PF02515">
    <property type="entry name" value="CoA_transf_3"/>
    <property type="match status" value="1"/>
</dbReference>
<dbReference type="Proteomes" id="UP001143370">
    <property type="component" value="Unassembled WGS sequence"/>
</dbReference>
<dbReference type="GO" id="GO:0016740">
    <property type="term" value="F:transferase activity"/>
    <property type="evidence" value="ECO:0007669"/>
    <property type="project" value="UniProtKB-KW"/>
</dbReference>
<accession>A0A9W6MZP8</accession>
<dbReference type="EMBL" id="BSFJ01000013">
    <property type="protein sequence ID" value="GLK72358.1"/>
    <property type="molecule type" value="Genomic_DNA"/>
</dbReference>
<comment type="caution">
    <text evidence="2">The sequence shown here is derived from an EMBL/GenBank/DDBJ whole genome shotgun (WGS) entry which is preliminary data.</text>
</comment>
<keyword evidence="1 2" id="KW-0808">Transferase</keyword>
<dbReference type="Gene3D" id="3.40.50.10540">
    <property type="entry name" value="Crotonobetainyl-coa:carnitine coa-transferase, domain 1"/>
    <property type="match status" value="1"/>
</dbReference>
<evidence type="ECO:0000313" key="3">
    <source>
        <dbReference type="Proteomes" id="UP001143370"/>
    </source>
</evidence>
<evidence type="ECO:0000256" key="1">
    <source>
        <dbReference type="ARBA" id="ARBA00022679"/>
    </source>
</evidence>
<sequence length="389" mass="42105">MNPLALEGIRVVDFSWVMAGPMTTKMLGAMGAEIIKIESSTRPEFSVRDGMFSVINNNKKSCTLNITTPEGQELIRELVRSSHVVVENFSSRVLAKYGLSYDMLREIKPDIIFVSASGMGRTGPEKDLLAYGSLLQGYSGRVGMIGEPNAALEAMGILPAWTDPITALWETTAILAAIRHWRKTGQGAYVDLSMLEATVALLPEALLHAALGRDVPEPRSTTETGAAPSGCFRCAGEDNWLALSVRTDAEWRGLCRAMADADLDGQPFAATAEARLAAKDELNARVAGWLRSRDARSIEAALQAEGVPASRSRHMAEIVADPHMRERVMFRDIGGETQMATLPWLADEGWRGAFAPTPAIGQDNDYVFGTLLGLSAERRAALAEAGTIR</sequence>
<organism evidence="2 3">
    <name type="scientific">Ancylobacter dichloromethanicus</name>
    <dbReference type="NCBI Taxonomy" id="518825"/>
    <lineage>
        <taxon>Bacteria</taxon>
        <taxon>Pseudomonadati</taxon>
        <taxon>Pseudomonadota</taxon>
        <taxon>Alphaproteobacteria</taxon>
        <taxon>Hyphomicrobiales</taxon>
        <taxon>Xanthobacteraceae</taxon>
        <taxon>Ancylobacter</taxon>
    </lineage>
</organism>
<gene>
    <name evidence="2" type="ORF">GCM10017643_24740</name>
</gene>
<name>A0A9W6MZP8_9HYPH</name>
<dbReference type="InterPro" id="IPR023606">
    <property type="entry name" value="CoA-Trfase_III_dom_1_sf"/>
</dbReference>
<dbReference type="InterPro" id="IPR003673">
    <property type="entry name" value="CoA-Trfase_fam_III"/>
</dbReference>
<evidence type="ECO:0000313" key="2">
    <source>
        <dbReference type="EMBL" id="GLK72358.1"/>
    </source>
</evidence>
<reference evidence="2" key="2">
    <citation type="submission" date="2023-01" db="EMBL/GenBank/DDBJ databases">
        <authorList>
            <person name="Sun Q."/>
            <person name="Evtushenko L."/>
        </authorList>
    </citation>
    <scope>NUCLEOTIDE SEQUENCE</scope>
    <source>
        <strain evidence="2">VKM B-2484</strain>
    </source>
</reference>
<dbReference type="PANTHER" id="PTHR48228">
    <property type="entry name" value="SUCCINYL-COA--D-CITRAMALATE COA-TRANSFERASE"/>
    <property type="match status" value="1"/>
</dbReference>
<dbReference type="PANTHER" id="PTHR48228:SF6">
    <property type="entry name" value="L-CARNITINE COA-TRANSFERASE"/>
    <property type="match status" value="1"/>
</dbReference>
<dbReference type="AlphaFoldDB" id="A0A9W6MZP8"/>
<dbReference type="RefSeq" id="WP_213373279.1">
    <property type="nucleotide sequence ID" value="NZ_BSFJ01000013.1"/>
</dbReference>
<proteinExistence type="predicted"/>
<dbReference type="SUPFAM" id="SSF89796">
    <property type="entry name" value="CoA-transferase family III (CaiB/BaiF)"/>
    <property type="match status" value="1"/>
</dbReference>
<reference evidence="2" key="1">
    <citation type="journal article" date="2014" name="Int. J. Syst. Evol. Microbiol.">
        <title>Complete genome sequence of Corynebacterium casei LMG S-19264T (=DSM 44701T), isolated from a smear-ripened cheese.</title>
        <authorList>
            <consortium name="US DOE Joint Genome Institute (JGI-PGF)"/>
            <person name="Walter F."/>
            <person name="Albersmeier A."/>
            <person name="Kalinowski J."/>
            <person name="Ruckert C."/>
        </authorList>
    </citation>
    <scope>NUCLEOTIDE SEQUENCE</scope>
    <source>
        <strain evidence="2">VKM B-2484</strain>
    </source>
</reference>